<feature type="transmembrane region" description="Helical" evidence="2">
    <location>
        <begin position="42"/>
        <end position="60"/>
    </location>
</feature>
<evidence type="ECO:0008006" key="5">
    <source>
        <dbReference type="Google" id="ProtNLM"/>
    </source>
</evidence>
<keyword evidence="2" id="KW-1133">Transmembrane helix</keyword>
<evidence type="ECO:0000256" key="1">
    <source>
        <dbReference type="SAM" id="MobiDB-lite"/>
    </source>
</evidence>
<reference evidence="3" key="1">
    <citation type="submission" date="2021-12" db="EMBL/GenBank/DDBJ databases">
        <title>Black yeast isolated from Biological Soil Crust.</title>
        <authorList>
            <person name="Kurbessoian T."/>
        </authorList>
    </citation>
    <scope>NUCLEOTIDE SEQUENCE</scope>
    <source>
        <strain evidence="3">CCFEE 5208</strain>
    </source>
</reference>
<comment type="caution">
    <text evidence="3">The sequence shown here is derived from an EMBL/GenBank/DDBJ whole genome shotgun (WGS) entry which is preliminary data.</text>
</comment>
<feature type="transmembrane region" description="Helical" evidence="2">
    <location>
        <begin position="72"/>
        <end position="93"/>
    </location>
</feature>
<keyword evidence="2" id="KW-0812">Transmembrane</keyword>
<accession>A0AAN6FEQ3</accession>
<gene>
    <name evidence="3" type="ORF">LTR82_012547</name>
</gene>
<dbReference type="AlphaFoldDB" id="A0AAN6FEQ3"/>
<evidence type="ECO:0000313" key="3">
    <source>
        <dbReference type="EMBL" id="KAK0315220.1"/>
    </source>
</evidence>
<protein>
    <recommendedName>
        <fullName evidence="5">MARVEL domain-containing protein</fullName>
    </recommendedName>
</protein>
<evidence type="ECO:0000313" key="4">
    <source>
        <dbReference type="Proteomes" id="UP001168146"/>
    </source>
</evidence>
<feature type="transmembrane region" description="Helical" evidence="2">
    <location>
        <begin position="7"/>
        <end position="30"/>
    </location>
</feature>
<name>A0AAN6FEQ3_9PEZI</name>
<feature type="transmembrane region" description="Helical" evidence="2">
    <location>
        <begin position="128"/>
        <end position="150"/>
    </location>
</feature>
<keyword evidence="2" id="KW-0472">Membrane</keyword>
<feature type="compositionally biased region" description="Low complexity" evidence="1">
    <location>
        <begin position="195"/>
        <end position="212"/>
    </location>
</feature>
<dbReference type="EMBL" id="JASUXU010000051">
    <property type="protein sequence ID" value="KAK0315220.1"/>
    <property type="molecule type" value="Genomic_DNA"/>
</dbReference>
<dbReference type="Proteomes" id="UP001168146">
    <property type="component" value="Unassembled WGS sequence"/>
</dbReference>
<evidence type="ECO:0000256" key="2">
    <source>
        <dbReference type="SAM" id="Phobius"/>
    </source>
</evidence>
<sequence>MAVSGFLFLAWRLFEIITLIPIMGMLAWFVHQYVHANLLTPSYILVLFIVSVIALAWAIFTTIDYLRARHDALFVAFFDLAIVGALIAGVYYLRGIAGQNCTTGDAGASNGGVYINVSTNKTCAMLKAAFALAIIDILAFFVTFLLALLVHRNHRNDDRVTVKREYRSSNSNSRGVHRSRSRDHRSSRDYDNRPSGGSRRSHQSNSRRQYYV</sequence>
<proteinExistence type="predicted"/>
<organism evidence="3 4">
    <name type="scientific">Friedmanniomyces endolithicus</name>
    <dbReference type="NCBI Taxonomy" id="329885"/>
    <lineage>
        <taxon>Eukaryota</taxon>
        <taxon>Fungi</taxon>
        <taxon>Dikarya</taxon>
        <taxon>Ascomycota</taxon>
        <taxon>Pezizomycotina</taxon>
        <taxon>Dothideomycetes</taxon>
        <taxon>Dothideomycetidae</taxon>
        <taxon>Mycosphaerellales</taxon>
        <taxon>Teratosphaeriaceae</taxon>
        <taxon>Friedmanniomyces</taxon>
    </lineage>
</organism>
<feature type="region of interest" description="Disordered" evidence="1">
    <location>
        <begin position="161"/>
        <end position="212"/>
    </location>
</feature>